<gene>
    <name evidence="3" type="ORF">FM125_00335</name>
</gene>
<dbReference type="InterPro" id="IPR036366">
    <property type="entry name" value="PGBDSf"/>
</dbReference>
<dbReference type="AlphaFoldDB" id="A0A1R4I7K4"/>
<protein>
    <recommendedName>
        <fullName evidence="2">Peptidoglycan binding-like domain-containing protein</fullName>
    </recommendedName>
</protein>
<dbReference type="Gene3D" id="2.40.420.20">
    <property type="match status" value="1"/>
</dbReference>
<dbReference type="Gene3D" id="1.10.101.10">
    <property type="entry name" value="PGBD-like superfamily/PGBD"/>
    <property type="match status" value="1"/>
</dbReference>
<feature type="compositionally biased region" description="Low complexity" evidence="1">
    <location>
        <begin position="254"/>
        <end position="269"/>
    </location>
</feature>
<evidence type="ECO:0000313" key="4">
    <source>
        <dbReference type="Proteomes" id="UP000196230"/>
    </source>
</evidence>
<name>A0A1R4I7K4_9MICC</name>
<evidence type="ECO:0000313" key="3">
    <source>
        <dbReference type="EMBL" id="SJN15594.1"/>
    </source>
</evidence>
<dbReference type="SUPFAM" id="SSF47090">
    <property type="entry name" value="PGBD-like"/>
    <property type="match status" value="1"/>
</dbReference>
<dbReference type="Proteomes" id="UP000196230">
    <property type="component" value="Unassembled WGS sequence"/>
</dbReference>
<organism evidence="3 4">
    <name type="scientific">Micrococcus lylae</name>
    <dbReference type="NCBI Taxonomy" id="1273"/>
    <lineage>
        <taxon>Bacteria</taxon>
        <taxon>Bacillati</taxon>
        <taxon>Actinomycetota</taxon>
        <taxon>Actinomycetes</taxon>
        <taxon>Micrococcales</taxon>
        <taxon>Micrococcaceae</taxon>
        <taxon>Micrococcus</taxon>
    </lineage>
</organism>
<feature type="domain" description="Peptidoglycan binding-like" evidence="2">
    <location>
        <begin position="54"/>
        <end position="88"/>
    </location>
</feature>
<reference evidence="3 4" key="1">
    <citation type="submission" date="2017-02" db="EMBL/GenBank/DDBJ databases">
        <authorList>
            <person name="Peterson S.W."/>
        </authorList>
    </citation>
    <scope>NUCLEOTIDE SEQUENCE [LARGE SCALE GENOMIC DNA]</scope>
    <source>
        <strain evidence="3 4">2B3F</strain>
    </source>
</reference>
<dbReference type="Pfam" id="PF01471">
    <property type="entry name" value="PG_binding_1"/>
    <property type="match status" value="1"/>
</dbReference>
<evidence type="ECO:0000256" key="1">
    <source>
        <dbReference type="SAM" id="MobiDB-lite"/>
    </source>
</evidence>
<dbReference type="InterPro" id="IPR002477">
    <property type="entry name" value="Peptidoglycan-bd-like"/>
</dbReference>
<proteinExistence type="predicted"/>
<sequence length="302" mass="30855">MTVDVDGHAVVLRRAVKPGQVVRPGDTAGEVSGVVYVFLGAPLALYRDLTEGDRGEDVASLQRALTQAGHDVPVDGVLGASTADALRTLFSDADAPLPAERPVTVGWRQFVPIPPEGAGVVDSATYGATLDEENPLVRLRTAPPTVEFIADVTQVEDLKAGDTARIDSSAGQIEGTISAIGQFQAGTEGARSGHPVTVAFASDDPAAPPVGQSVTVSTAPADSTAETLAVPQTAVRADVTGSYVVVRDSRQDSEAGASSAPSAAVSEPTPAERRVPITVIRTGGGWASVTGDLEAGDQVKVS</sequence>
<accession>A0A1R4I7K4</accession>
<feature type="region of interest" description="Disordered" evidence="1">
    <location>
        <begin position="250"/>
        <end position="302"/>
    </location>
</feature>
<dbReference type="InterPro" id="IPR036365">
    <property type="entry name" value="PGBD-like_sf"/>
</dbReference>
<dbReference type="EMBL" id="FUKP01000003">
    <property type="protein sequence ID" value="SJN15594.1"/>
    <property type="molecule type" value="Genomic_DNA"/>
</dbReference>
<evidence type="ECO:0000259" key="2">
    <source>
        <dbReference type="Pfam" id="PF01471"/>
    </source>
</evidence>